<dbReference type="CDD" id="cd00635">
    <property type="entry name" value="PLPDE_III_YBL036c_like"/>
    <property type="match status" value="1"/>
</dbReference>
<evidence type="ECO:0000256" key="4">
    <source>
        <dbReference type="RuleBase" id="RU004514"/>
    </source>
</evidence>
<evidence type="ECO:0000256" key="3">
    <source>
        <dbReference type="PIRSR" id="PIRSR004848-1"/>
    </source>
</evidence>
<organism evidence="6 7">
    <name type="scientific">Jiangella mangrovi</name>
    <dbReference type="NCBI Taxonomy" id="1524084"/>
    <lineage>
        <taxon>Bacteria</taxon>
        <taxon>Bacillati</taxon>
        <taxon>Actinomycetota</taxon>
        <taxon>Actinomycetes</taxon>
        <taxon>Jiangellales</taxon>
        <taxon>Jiangellaceae</taxon>
        <taxon>Jiangella</taxon>
    </lineage>
</organism>
<comment type="function">
    <text evidence="2">Pyridoxal 5'-phosphate (PLP)-binding protein, which is involved in PLP homeostasis.</text>
</comment>
<dbReference type="RefSeq" id="WP_184820625.1">
    <property type="nucleotide sequence ID" value="NZ_JACHMM010000001.1"/>
</dbReference>
<name>A0A7W9GNE0_9ACTN</name>
<dbReference type="GO" id="GO:0030170">
    <property type="term" value="F:pyridoxal phosphate binding"/>
    <property type="evidence" value="ECO:0007669"/>
    <property type="project" value="UniProtKB-UniRule"/>
</dbReference>
<dbReference type="SUPFAM" id="SSF51419">
    <property type="entry name" value="PLP-binding barrel"/>
    <property type="match status" value="1"/>
</dbReference>
<reference evidence="6 7" key="1">
    <citation type="submission" date="2020-08" db="EMBL/GenBank/DDBJ databases">
        <title>Sequencing the genomes of 1000 actinobacteria strains.</title>
        <authorList>
            <person name="Klenk H.-P."/>
        </authorList>
    </citation>
    <scope>NUCLEOTIDE SEQUENCE [LARGE SCALE GENOMIC DNA]</scope>
    <source>
        <strain evidence="6 7">DSM 102122</strain>
    </source>
</reference>
<dbReference type="HAMAP" id="MF_02087">
    <property type="entry name" value="PLP_homeostasis"/>
    <property type="match status" value="1"/>
</dbReference>
<dbReference type="PANTHER" id="PTHR10146:SF14">
    <property type="entry name" value="PYRIDOXAL PHOSPHATE HOMEOSTASIS PROTEIN"/>
    <property type="match status" value="1"/>
</dbReference>
<feature type="domain" description="Alanine racemase N-terminal" evidence="5">
    <location>
        <begin position="31"/>
        <end position="234"/>
    </location>
</feature>
<dbReference type="Gene3D" id="3.20.20.10">
    <property type="entry name" value="Alanine racemase"/>
    <property type="match status" value="1"/>
</dbReference>
<dbReference type="AlphaFoldDB" id="A0A7W9GNE0"/>
<sequence>MPAEADIRGNLAAVRERVDAACVAAGRAPDEVELLLATKTQPAARIAEAVAAGARLIGENRVQELAEKDEELTALAAGHAFERHFIGHLQSNKVNQVLRYVGCVQSVDGAELAGRLQRRLETLDRTLDVLVQVNTSGEPSKSGASPADAVAVVQQVAAHDRLRVRGLMTVGLQSPDEAAVRASYRALRELRDRAADAVGTGLPVLSMGMSGDLEAAVAEGATLVRIGSAVFGERARTA</sequence>
<protein>
    <recommendedName>
        <fullName evidence="2">Pyridoxal phosphate homeostasis protein</fullName>
        <shortName evidence="2">PLP homeostasis protein</shortName>
    </recommendedName>
</protein>
<dbReference type="Pfam" id="PF01168">
    <property type="entry name" value="Ala_racemase_N"/>
    <property type="match status" value="1"/>
</dbReference>
<accession>A0A7W9GNE0</accession>
<gene>
    <name evidence="6" type="ORF">HD601_001482</name>
</gene>
<dbReference type="NCBIfam" id="TIGR00044">
    <property type="entry name" value="YggS family pyridoxal phosphate-dependent enzyme"/>
    <property type="match status" value="1"/>
</dbReference>
<dbReference type="Proteomes" id="UP000542813">
    <property type="component" value="Unassembled WGS sequence"/>
</dbReference>
<dbReference type="InterPro" id="IPR029066">
    <property type="entry name" value="PLP-binding_barrel"/>
</dbReference>
<dbReference type="EMBL" id="JACHMM010000001">
    <property type="protein sequence ID" value="MBB5786907.1"/>
    <property type="molecule type" value="Genomic_DNA"/>
</dbReference>
<keyword evidence="1 2" id="KW-0663">Pyridoxal phosphate</keyword>
<comment type="cofactor">
    <cofactor evidence="3">
        <name>pyridoxal 5'-phosphate</name>
        <dbReference type="ChEBI" id="CHEBI:597326"/>
    </cofactor>
</comment>
<dbReference type="InterPro" id="IPR011078">
    <property type="entry name" value="PyrdxlP_homeostasis"/>
</dbReference>
<dbReference type="PIRSF" id="PIRSF004848">
    <property type="entry name" value="YBL036c_PLPDEIII"/>
    <property type="match status" value="1"/>
</dbReference>
<dbReference type="InterPro" id="IPR001608">
    <property type="entry name" value="Ala_racemase_N"/>
</dbReference>
<proteinExistence type="inferred from homology"/>
<comment type="caution">
    <text evidence="6">The sequence shown here is derived from an EMBL/GenBank/DDBJ whole genome shotgun (WGS) entry which is preliminary data.</text>
</comment>
<keyword evidence="7" id="KW-1185">Reference proteome</keyword>
<evidence type="ECO:0000313" key="7">
    <source>
        <dbReference type="Proteomes" id="UP000542813"/>
    </source>
</evidence>
<feature type="modified residue" description="N6-(pyridoxal phosphate)lysine" evidence="2 3">
    <location>
        <position position="39"/>
    </location>
</feature>
<dbReference type="PANTHER" id="PTHR10146">
    <property type="entry name" value="PROLINE SYNTHETASE CO-TRANSCRIBED BACTERIAL HOMOLOG PROTEIN"/>
    <property type="match status" value="1"/>
</dbReference>
<dbReference type="FunFam" id="3.20.20.10:FF:000018">
    <property type="entry name" value="Pyridoxal phosphate homeostasis protein"/>
    <property type="match status" value="1"/>
</dbReference>
<evidence type="ECO:0000256" key="2">
    <source>
        <dbReference type="HAMAP-Rule" id="MF_02087"/>
    </source>
</evidence>
<evidence type="ECO:0000313" key="6">
    <source>
        <dbReference type="EMBL" id="MBB5786907.1"/>
    </source>
</evidence>
<evidence type="ECO:0000256" key="1">
    <source>
        <dbReference type="ARBA" id="ARBA00022898"/>
    </source>
</evidence>
<evidence type="ECO:0000259" key="5">
    <source>
        <dbReference type="Pfam" id="PF01168"/>
    </source>
</evidence>
<comment type="similarity">
    <text evidence="2 4">Belongs to the pyridoxal phosphate-binding protein YggS/PROSC family.</text>
</comment>